<dbReference type="Proteomes" id="UP000789702">
    <property type="component" value="Unassembled WGS sequence"/>
</dbReference>
<evidence type="ECO:0000313" key="2">
    <source>
        <dbReference type="Proteomes" id="UP000789702"/>
    </source>
</evidence>
<reference evidence="1" key="1">
    <citation type="submission" date="2021-06" db="EMBL/GenBank/DDBJ databases">
        <authorList>
            <person name="Kallberg Y."/>
            <person name="Tangrot J."/>
            <person name="Rosling A."/>
        </authorList>
    </citation>
    <scope>NUCLEOTIDE SEQUENCE</scope>
    <source>
        <strain evidence="1">IL203A</strain>
    </source>
</reference>
<accession>A0ACA9KHP7</accession>
<sequence length="148" mass="16888">MVEFCENVSEITCNFEAIGEKLSSFILSICSKDTAHIAFNGILEFIGYIVENNKSVKLDSPEAFSDLTSLIELTTTLIVASQLKNSDFCFPRSYLFNYLNPFKINLFSIQHEEDENEFSIKDHLEEILKQSFARAKAHMENNKLTFGL</sequence>
<protein>
    <submittedName>
        <fullName evidence="1">16951_t:CDS:1</fullName>
    </submittedName>
</protein>
<dbReference type="EMBL" id="CAJVPU010001188">
    <property type="protein sequence ID" value="CAG8473745.1"/>
    <property type="molecule type" value="Genomic_DNA"/>
</dbReference>
<evidence type="ECO:0000313" key="1">
    <source>
        <dbReference type="EMBL" id="CAG8473745.1"/>
    </source>
</evidence>
<organism evidence="1 2">
    <name type="scientific">Dentiscutata heterogama</name>
    <dbReference type="NCBI Taxonomy" id="1316150"/>
    <lineage>
        <taxon>Eukaryota</taxon>
        <taxon>Fungi</taxon>
        <taxon>Fungi incertae sedis</taxon>
        <taxon>Mucoromycota</taxon>
        <taxon>Glomeromycotina</taxon>
        <taxon>Glomeromycetes</taxon>
        <taxon>Diversisporales</taxon>
        <taxon>Gigasporaceae</taxon>
        <taxon>Dentiscutata</taxon>
    </lineage>
</organism>
<comment type="caution">
    <text evidence="1">The sequence shown here is derived from an EMBL/GenBank/DDBJ whole genome shotgun (WGS) entry which is preliminary data.</text>
</comment>
<keyword evidence="2" id="KW-1185">Reference proteome</keyword>
<name>A0ACA9KHP7_9GLOM</name>
<proteinExistence type="predicted"/>
<gene>
    <name evidence="1" type="ORF">DHETER_LOCUS1832</name>
</gene>